<dbReference type="GO" id="GO:0008235">
    <property type="term" value="F:metalloexopeptidase activity"/>
    <property type="evidence" value="ECO:0007669"/>
    <property type="project" value="InterPro"/>
</dbReference>
<dbReference type="PANTHER" id="PTHR12147">
    <property type="entry name" value="METALLOPEPTIDASE M28 FAMILY MEMBER"/>
    <property type="match status" value="1"/>
</dbReference>
<keyword evidence="1" id="KW-0812">Transmembrane</keyword>
<dbReference type="InterPro" id="IPR045175">
    <property type="entry name" value="M28_fam"/>
</dbReference>
<keyword evidence="1" id="KW-0472">Membrane</keyword>
<feature type="transmembrane region" description="Helical" evidence="1">
    <location>
        <begin position="7"/>
        <end position="30"/>
    </location>
</feature>
<evidence type="ECO:0000313" key="4">
    <source>
        <dbReference type="Proteomes" id="UP000178869"/>
    </source>
</evidence>
<comment type="caution">
    <text evidence="3">The sequence shown here is derived from an EMBL/GenBank/DDBJ whole genome shotgun (WGS) entry which is preliminary data.</text>
</comment>
<name>A0A1G2PGV8_9BACT</name>
<proteinExistence type="predicted"/>
<keyword evidence="1" id="KW-1133">Transmembrane helix</keyword>
<reference evidence="3 4" key="1">
    <citation type="journal article" date="2016" name="Nat. Commun.">
        <title>Thousands of microbial genomes shed light on interconnected biogeochemical processes in an aquifer system.</title>
        <authorList>
            <person name="Anantharaman K."/>
            <person name="Brown C.T."/>
            <person name="Hug L.A."/>
            <person name="Sharon I."/>
            <person name="Castelle C.J."/>
            <person name="Probst A.J."/>
            <person name="Thomas B.C."/>
            <person name="Singh A."/>
            <person name="Wilkins M.J."/>
            <person name="Karaoz U."/>
            <person name="Brodie E.L."/>
            <person name="Williams K.H."/>
            <person name="Hubbard S.S."/>
            <person name="Banfield J.F."/>
        </authorList>
    </citation>
    <scope>NUCLEOTIDE SEQUENCE [LARGE SCALE GENOMIC DNA]</scope>
</reference>
<dbReference type="Gene3D" id="3.40.630.10">
    <property type="entry name" value="Zn peptidases"/>
    <property type="match status" value="1"/>
</dbReference>
<dbReference type="PANTHER" id="PTHR12147:SF26">
    <property type="entry name" value="PEPTIDASE M28 DOMAIN-CONTAINING PROTEIN"/>
    <property type="match status" value="1"/>
</dbReference>
<dbReference type="Pfam" id="PF04389">
    <property type="entry name" value="Peptidase_M28"/>
    <property type="match status" value="1"/>
</dbReference>
<gene>
    <name evidence="3" type="ORF">A2828_01500</name>
</gene>
<sequence>MYARKQWLGLVAVVITCIFTIVGFAGGYYAGYRDTKNTGPEKLGWFSILTSGFDSITAEEILGHIEYLAGPEPLGRNAGTEGNLKAGQYLAGQLSSYGFKPFVGSYFQNFNFADVKNPSTSLNDIAKWRGYGYSINARGRNVIGVLEGTSKKNEFVLLIAHYDHWGMQQGKLYPGADDNASGTSGVLEVAEALGILARQGIRPERSVIVAFFDAEDWGEWGSAYFAENPPVALDQMVAVINLDMIGRNAHNDVLIIGSPELDDMPSRNPDMWRMAQKANSVLSLNLILPGQELREEQIFWRSDHASIFRASSVNNRIPVLFLNTGEHADYHKPTDTADKIDGQKAKNITRLALLIVWQTAESPDKPDYIE</sequence>
<protein>
    <recommendedName>
        <fullName evidence="2">Peptidase M28 domain-containing protein</fullName>
    </recommendedName>
</protein>
<evidence type="ECO:0000313" key="3">
    <source>
        <dbReference type="EMBL" id="OHA46851.1"/>
    </source>
</evidence>
<organism evidence="3 4">
    <name type="scientific">Candidatus Terrybacteria bacterium RIFCSPHIGHO2_01_FULL_43_35</name>
    <dbReference type="NCBI Taxonomy" id="1802361"/>
    <lineage>
        <taxon>Bacteria</taxon>
        <taxon>Candidatus Terryibacteriota</taxon>
    </lineage>
</organism>
<evidence type="ECO:0000256" key="1">
    <source>
        <dbReference type="SAM" id="Phobius"/>
    </source>
</evidence>
<dbReference type="Proteomes" id="UP000178869">
    <property type="component" value="Unassembled WGS sequence"/>
</dbReference>
<evidence type="ECO:0000259" key="2">
    <source>
        <dbReference type="Pfam" id="PF04389"/>
    </source>
</evidence>
<accession>A0A1G2PGV8</accession>
<feature type="domain" description="Peptidase M28" evidence="2">
    <location>
        <begin position="141"/>
        <end position="354"/>
    </location>
</feature>
<dbReference type="GO" id="GO:0006508">
    <property type="term" value="P:proteolysis"/>
    <property type="evidence" value="ECO:0007669"/>
    <property type="project" value="InterPro"/>
</dbReference>
<dbReference type="InterPro" id="IPR007484">
    <property type="entry name" value="Peptidase_M28"/>
</dbReference>
<dbReference type="SUPFAM" id="SSF53187">
    <property type="entry name" value="Zn-dependent exopeptidases"/>
    <property type="match status" value="1"/>
</dbReference>
<dbReference type="EMBL" id="MHSR01000012">
    <property type="protein sequence ID" value="OHA46851.1"/>
    <property type="molecule type" value="Genomic_DNA"/>
</dbReference>
<dbReference type="AlphaFoldDB" id="A0A1G2PGV8"/>